<keyword evidence="2 4" id="KW-0732">Signal</keyword>
<evidence type="ECO:0000256" key="4">
    <source>
        <dbReference type="SAM" id="SignalP"/>
    </source>
</evidence>
<dbReference type="Gene3D" id="3.40.50.2300">
    <property type="match status" value="2"/>
</dbReference>
<evidence type="ECO:0000313" key="6">
    <source>
        <dbReference type="EMBL" id="NEV02500.1"/>
    </source>
</evidence>
<feature type="domain" description="Leucine-binding protein" evidence="5">
    <location>
        <begin position="31"/>
        <end position="371"/>
    </location>
</feature>
<accession>A0A6P1BWJ1</accession>
<evidence type="ECO:0000256" key="2">
    <source>
        <dbReference type="ARBA" id="ARBA00022729"/>
    </source>
</evidence>
<evidence type="ECO:0000313" key="7">
    <source>
        <dbReference type="Proteomes" id="UP000468531"/>
    </source>
</evidence>
<proteinExistence type="inferred from homology"/>
<dbReference type="InterPro" id="IPR028081">
    <property type="entry name" value="Leu-bd"/>
</dbReference>
<comment type="caution">
    <text evidence="6">The sequence shown here is derived from an EMBL/GenBank/DDBJ whole genome shotgun (WGS) entry which is preliminary data.</text>
</comment>
<keyword evidence="3" id="KW-0813">Transport</keyword>
<dbReference type="RefSeq" id="WP_163162680.1">
    <property type="nucleotide sequence ID" value="NZ_VKHP01000366.1"/>
</dbReference>
<dbReference type="InterPro" id="IPR051010">
    <property type="entry name" value="BCAA_transport"/>
</dbReference>
<dbReference type="Pfam" id="PF13458">
    <property type="entry name" value="Peripla_BP_6"/>
    <property type="match status" value="1"/>
</dbReference>
<organism evidence="6 7">
    <name type="scientific">Bradyrhizobium uaiense</name>
    <dbReference type="NCBI Taxonomy" id="2594946"/>
    <lineage>
        <taxon>Bacteria</taxon>
        <taxon>Pseudomonadati</taxon>
        <taxon>Pseudomonadota</taxon>
        <taxon>Alphaproteobacteria</taxon>
        <taxon>Hyphomicrobiales</taxon>
        <taxon>Nitrobacteraceae</taxon>
        <taxon>Bradyrhizobium</taxon>
    </lineage>
</organism>
<dbReference type="SUPFAM" id="SSF53822">
    <property type="entry name" value="Periplasmic binding protein-like I"/>
    <property type="match status" value="1"/>
</dbReference>
<reference evidence="6 7" key="1">
    <citation type="journal article" date="2020" name="Arch. Microbiol.">
        <title>Bradyrhizobium uaiense sp. nov., a new highly efficient cowpea symbiont.</title>
        <authorList>
            <person name="Cabral Michel D."/>
            <person name="Azarias Guimaraes A."/>
            <person name="Martins da Costa E."/>
            <person name="Soares de Carvalho T."/>
            <person name="Balsanelli E."/>
            <person name="Willems A."/>
            <person name="Maltempi de Souza E."/>
            <person name="de Souza Moreira F.M."/>
        </authorList>
    </citation>
    <scope>NUCLEOTIDE SEQUENCE [LARGE SCALE GENOMIC DNA]</scope>
    <source>
        <strain evidence="6 7">UFLA 03-164</strain>
    </source>
</reference>
<dbReference type="GO" id="GO:0006865">
    <property type="term" value="P:amino acid transport"/>
    <property type="evidence" value="ECO:0007669"/>
    <property type="project" value="UniProtKB-KW"/>
</dbReference>
<dbReference type="EMBL" id="VKHP01000366">
    <property type="protein sequence ID" value="NEV02500.1"/>
    <property type="molecule type" value="Genomic_DNA"/>
</dbReference>
<dbReference type="PANTHER" id="PTHR30483:SF6">
    <property type="entry name" value="PERIPLASMIC BINDING PROTEIN OF ABC TRANSPORTER FOR NATURAL AMINO ACIDS"/>
    <property type="match status" value="1"/>
</dbReference>
<keyword evidence="7" id="KW-1185">Reference proteome</keyword>
<dbReference type="CDD" id="cd06327">
    <property type="entry name" value="PBP1_SBP-like"/>
    <property type="match status" value="1"/>
</dbReference>
<dbReference type="InterPro" id="IPR028082">
    <property type="entry name" value="Peripla_BP_I"/>
</dbReference>
<keyword evidence="3" id="KW-0029">Amino-acid transport</keyword>
<protein>
    <submittedName>
        <fullName evidence="6">ABC transporter substrate-binding protein</fullName>
    </submittedName>
</protein>
<dbReference type="PANTHER" id="PTHR30483">
    <property type="entry name" value="LEUCINE-SPECIFIC-BINDING PROTEIN"/>
    <property type="match status" value="1"/>
</dbReference>
<dbReference type="AlphaFoldDB" id="A0A6P1BWJ1"/>
<feature type="signal peptide" evidence="4">
    <location>
        <begin position="1"/>
        <end position="26"/>
    </location>
</feature>
<name>A0A6P1BWJ1_9BRAD</name>
<comment type="similarity">
    <text evidence="1">Belongs to the leucine-binding protein family.</text>
</comment>
<sequence length="408" mass="43244">MTTTLARRHAVLLACAALGFATPAFAQDKNVKIGVLNDMSGLYADIGGPNSVAAANMAVEDSGLRAKGWKIEVVSGDHQNKPDVGVNIARNWIDNEKVDIITDTPNSGVALAVSNLAKEKNSIVLNSGAATADLTGKACNANTISYTFDTYMLANGTGKALTKAGGDSWFFLTADYAFGHALERDTAAVVTANGGKVLGGVKHPLNTADFSSFLLQAQASKAKIIGLANAGGDTTNAIKQASEFGITAGGQKLAALLLFVNDVHALGLKIAQGLTFTESFYWDMNDQTRAWSKRFQKVSPKGSMPSMTVAGVYAGVLHYLKALDAMGGNPHDGAKVVAEMKDIPTDDPLFGKGPLRIDGRRIIPAYLFEVKKPEESKYPWDYYKLIATISPDDAAKPLEASECPLVKK</sequence>
<evidence type="ECO:0000259" key="5">
    <source>
        <dbReference type="Pfam" id="PF13458"/>
    </source>
</evidence>
<evidence type="ECO:0000256" key="3">
    <source>
        <dbReference type="ARBA" id="ARBA00022970"/>
    </source>
</evidence>
<evidence type="ECO:0000256" key="1">
    <source>
        <dbReference type="ARBA" id="ARBA00010062"/>
    </source>
</evidence>
<feature type="chain" id="PRO_5026695576" evidence="4">
    <location>
        <begin position="27"/>
        <end position="408"/>
    </location>
</feature>
<dbReference type="Proteomes" id="UP000468531">
    <property type="component" value="Unassembled WGS sequence"/>
</dbReference>
<gene>
    <name evidence="6" type="ORF">FNJ47_44100</name>
</gene>